<dbReference type="PROSITE" id="PS50253">
    <property type="entry name" value="COX3"/>
    <property type="match status" value="1"/>
</dbReference>
<evidence type="ECO:0000313" key="9">
    <source>
        <dbReference type="EMBL" id="SGZ00931.1"/>
    </source>
</evidence>
<evidence type="ECO:0000256" key="1">
    <source>
        <dbReference type="ARBA" id="ARBA00004141"/>
    </source>
</evidence>
<organism evidence="10 12">
    <name type="scientific">Moritella viscosa</name>
    <dbReference type="NCBI Taxonomy" id="80854"/>
    <lineage>
        <taxon>Bacteria</taxon>
        <taxon>Pseudomonadati</taxon>
        <taxon>Pseudomonadota</taxon>
        <taxon>Gammaproteobacteria</taxon>
        <taxon>Alteromonadales</taxon>
        <taxon>Moritellaceae</taxon>
        <taxon>Moritella</taxon>
    </lineage>
</organism>
<feature type="transmembrane region" description="Helical" evidence="7">
    <location>
        <begin position="146"/>
        <end position="169"/>
    </location>
</feature>
<evidence type="ECO:0000256" key="5">
    <source>
        <dbReference type="ARBA" id="ARBA00023136"/>
    </source>
</evidence>
<evidence type="ECO:0000256" key="7">
    <source>
        <dbReference type="SAM" id="Phobius"/>
    </source>
</evidence>
<feature type="transmembrane region" description="Helical" evidence="7">
    <location>
        <begin position="34"/>
        <end position="55"/>
    </location>
</feature>
<keyword evidence="5 7" id="KW-0472">Membrane</keyword>
<dbReference type="InterPro" id="IPR000298">
    <property type="entry name" value="Cyt_c_oxidase-like_su3"/>
</dbReference>
<dbReference type="GO" id="GO:0019646">
    <property type="term" value="P:aerobic electron transport chain"/>
    <property type="evidence" value="ECO:0007669"/>
    <property type="project" value="InterPro"/>
</dbReference>
<dbReference type="Gene3D" id="1.20.120.80">
    <property type="entry name" value="Cytochrome c oxidase, subunit III, four-helix bundle"/>
    <property type="match status" value="1"/>
</dbReference>
<evidence type="ECO:0000313" key="11">
    <source>
        <dbReference type="Proteomes" id="UP000182660"/>
    </source>
</evidence>
<dbReference type="GO" id="GO:0005886">
    <property type="term" value="C:plasma membrane"/>
    <property type="evidence" value="ECO:0007669"/>
    <property type="project" value="UniProtKB-SubCell"/>
</dbReference>
<evidence type="ECO:0000256" key="3">
    <source>
        <dbReference type="ARBA" id="ARBA00022692"/>
    </source>
</evidence>
<dbReference type="EMBL" id="FPLJ01000102">
    <property type="protein sequence ID" value="SGZ00931.1"/>
    <property type="molecule type" value="Genomic_DNA"/>
</dbReference>
<dbReference type="Proteomes" id="UP000182660">
    <property type="component" value="Unassembled WGS sequence"/>
</dbReference>
<evidence type="ECO:0000313" key="10">
    <source>
        <dbReference type="EMBL" id="SGZ15726.1"/>
    </source>
</evidence>
<reference evidence="10 12" key="2">
    <citation type="submission" date="2016-11" db="EMBL/GenBank/DDBJ databases">
        <authorList>
            <person name="Jaros S."/>
            <person name="Januszkiewicz K."/>
            <person name="Wedrychowicz H."/>
        </authorList>
    </citation>
    <scope>NUCLEOTIDE SEQUENCE [LARGE SCALE GENOMIC DNA]</scope>
    <source>
        <strain evidence="10">NVI 5450</strain>
    </source>
</reference>
<gene>
    <name evidence="9" type="ORF">MT2528_4131</name>
    <name evidence="10" type="ORF">NVI5450_4219</name>
</gene>
<evidence type="ECO:0000259" key="8">
    <source>
        <dbReference type="PROSITE" id="PS50253"/>
    </source>
</evidence>
<keyword evidence="4 7" id="KW-1133">Transmembrane helix</keyword>
<dbReference type="InterPro" id="IPR035973">
    <property type="entry name" value="Cyt_c_oxidase_su3-like_sf"/>
</dbReference>
<evidence type="ECO:0000256" key="6">
    <source>
        <dbReference type="RuleBase" id="RU003376"/>
    </source>
</evidence>
<dbReference type="InterPro" id="IPR013833">
    <property type="entry name" value="Cyt_c_oxidase_su3_a-hlx"/>
</dbReference>
<feature type="transmembrane region" description="Helical" evidence="7">
    <location>
        <begin position="108"/>
        <end position="126"/>
    </location>
</feature>
<evidence type="ECO:0000256" key="4">
    <source>
        <dbReference type="ARBA" id="ARBA00022989"/>
    </source>
</evidence>
<feature type="transmembrane region" description="Helical" evidence="7">
    <location>
        <begin position="190"/>
        <end position="208"/>
    </location>
</feature>
<dbReference type="EMBL" id="FPLD01000121">
    <property type="protein sequence ID" value="SGZ15726.1"/>
    <property type="molecule type" value="Genomic_DNA"/>
</dbReference>
<feature type="transmembrane region" description="Helical" evidence="7">
    <location>
        <begin position="75"/>
        <end position="96"/>
    </location>
</feature>
<dbReference type="PANTHER" id="PTHR11403">
    <property type="entry name" value="CYTOCHROME C OXIDASE SUBUNIT III"/>
    <property type="match status" value="1"/>
</dbReference>
<dbReference type="AlphaFoldDB" id="A0A1K9ZVQ2"/>
<dbReference type="PANTHER" id="PTHR11403:SF6">
    <property type="entry name" value="NITRIC OXIDE REDUCTASE SUBUNIT E"/>
    <property type="match status" value="1"/>
</dbReference>
<dbReference type="Proteomes" id="UP000183794">
    <property type="component" value="Unassembled WGS sequence"/>
</dbReference>
<evidence type="ECO:0000256" key="2">
    <source>
        <dbReference type="ARBA" id="ARBA00010581"/>
    </source>
</evidence>
<name>A0A1K9ZVQ2_9GAMM</name>
<dbReference type="Pfam" id="PF00510">
    <property type="entry name" value="COX3"/>
    <property type="match status" value="1"/>
</dbReference>
<comment type="subcellular location">
    <subcellularLocation>
        <location evidence="6">Cell membrane</location>
        <topology evidence="6">Multi-pass membrane protein</topology>
    </subcellularLocation>
    <subcellularLocation>
        <location evidence="1">Membrane</location>
        <topology evidence="1">Multi-pass membrane protein</topology>
    </subcellularLocation>
</comment>
<keyword evidence="3 6" id="KW-0812">Transmembrane</keyword>
<feature type="domain" description="Heme-copper oxidase subunit III family profile" evidence="8">
    <location>
        <begin position="34"/>
        <end position="209"/>
    </location>
</feature>
<dbReference type="SUPFAM" id="SSF81452">
    <property type="entry name" value="Cytochrome c oxidase subunit III-like"/>
    <property type="match status" value="1"/>
</dbReference>
<sequence length="209" mass="24091">MSVQCNVVIRLNLLIVKTLLNTHIAPPRRLSGDLAVWIFILAEVTVFAIFFFSYSSMYFLKTDLFVEGQQALHPAAGLINTVALISSSYFVAIAVIFVKQKQNKRARLAILVALLLSMIYVITKLWEYDILLSEGYRLSTNTFFMFYFFITGFHFMHVLLGMFILLLVYRNLAHPEFLENSLNTVESAASYWHMVDLVWVILFPLLYVI</sequence>
<keyword evidence="11" id="KW-1185">Reference proteome</keyword>
<accession>A0A1K9ZVQ2</accession>
<dbReference type="InterPro" id="IPR024791">
    <property type="entry name" value="Cyt_c/ubiquinol_Oxase_su3"/>
</dbReference>
<proteinExistence type="inferred from homology"/>
<reference evidence="9 11" key="1">
    <citation type="submission" date="2016-11" db="EMBL/GenBank/DDBJ databases">
        <authorList>
            <person name="Klemetsen T."/>
        </authorList>
    </citation>
    <scope>NUCLEOTIDE SEQUENCE [LARGE SCALE GENOMIC DNA]</scope>
    <source>
        <strain evidence="9">MT 2528</strain>
    </source>
</reference>
<evidence type="ECO:0000313" key="12">
    <source>
        <dbReference type="Proteomes" id="UP000183794"/>
    </source>
</evidence>
<comment type="similarity">
    <text evidence="2 6">Belongs to the cytochrome c oxidase subunit 3 family.</text>
</comment>
<protein>
    <submittedName>
        <fullName evidence="10">Cytochrome c oxidase subunit III family protein</fullName>
    </submittedName>
</protein>
<dbReference type="GO" id="GO:0004129">
    <property type="term" value="F:cytochrome-c oxidase activity"/>
    <property type="evidence" value="ECO:0007669"/>
    <property type="project" value="InterPro"/>
</dbReference>